<evidence type="ECO:0000313" key="4">
    <source>
        <dbReference type="Proteomes" id="UP000540656"/>
    </source>
</evidence>
<proteinExistence type="predicted"/>
<dbReference type="Pfam" id="PF25976">
    <property type="entry name" value="LpqB_N"/>
    <property type="match status" value="1"/>
</dbReference>
<name>A0A7Y9S6S1_9ACTN</name>
<comment type="caution">
    <text evidence="3">The sequence shown here is derived from an EMBL/GenBank/DDBJ whole genome shotgun (WGS) entry which is preliminary data.</text>
</comment>
<accession>A0A7Y9S6S1</accession>
<sequence>MIRRIGLLVTGLLCVLLSAACVSLPEDGSIRAGSATATGSTDAGFPYDPRPPQPGETPIEIVRHFLDAMLATPTSTVVAKQFLSTTARAEWRPERQMITYQDFETPEGDDEVTLALTNAHHLDAGGRWRGALPEQASTIRFTMTTEGGEWRIGDLPDATIVSDEFFASRYQQVSLHFFDPTGKILVPEPAFVPRGGQLASALVRGLLQGTDPRLRDVAESFIPEGMSLDLSVPVSADGIATISLRGDDGALDADAVEQMAIQFAWTLRQDPAVRRLRILINDTPVALEDAPTVFDVDIGADHDPAEAYAWPDPFALRNGRLVSVAGEVEGRTDGPFGASTLGLRSVAVDLEGTRAVAVSTDGRSLLEAPVERTEGEGARTLVSGATDLLPPAWDHADRIWLVDRSAGGARVSVVIDGTNTPVRVPGISGADVSSYIVSRDGSRLAAVVSTPTGDVVMLSRLAGAGERPRATAAVRISPDTPEPVRINDIAWQSPTRILAVVPVARGISQVSSFPVDGSPATSGVRRAEGVVRQDIVELVASPVADTDVWGVAANGRVHDLRGERGAALPEPGLVSLGYVG</sequence>
<feature type="compositionally biased region" description="Low complexity" evidence="1">
    <location>
        <begin position="33"/>
        <end position="44"/>
    </location>
</feature>
<gene>
    <name evidence="3" type="ORF">BJ980_003378</name>
</gene>
<organism evidence="3 4">
    <name type="scientific">Nocardioides daedukensis</name>
    <dbReference type="NCBI Taxonomy" id="634462"/>
    <lineage>
        <taxon>Bacteria</taxon>
        <taxon>Bacillati</taxon>
        <taxon>Actinomycetota</taxon>
        <taxon>Actinomycetes</taxon>
        <taxon>Propionibacteriales</taxon>
        <taxon>Nocardioidaceae</taxon>
        <taxon>Nocardioides</taxon>
    </lineage>
</organism>
<keyword evidence="4" id="KW-1185">Reference proteome</keyword>
<evidence type="ECO:0000259" key="2">
    <source>
        <dbReference type="SMART" id="SM00909"/>
    </source>
</evidence>
<evidence type="ECO:0000256" key="1">
    <source>
        <dbReference type="SAM" id="MobiDB-lite"/>
    </source>
</evidence>
<feature type="region of interest" description="Disordered" evidence="1">
    <location>
        <begin position="33"/>
        <end position="56"/>
    </location>
</feature>
<dbReference type="InterPro" id="IPR018910">
    <property type="entry name" value="LpqB_C"/>
</dbReference>
<dbReference type="EMBL" id="JACCAA010000001">
    <property type="protein sequence ID" value="NYG60455.1"/>
    <property type="molecule type" value="Genomic_DNA"/>
</dbReference>
<evidence type="ECO:0000313" key="3">
    <source>
        <dbReference type="EMBL" id="NYG60455.1"/>
    </source>
</evidence>
<protein>
    <recommendedName>
        <fullName evidence="2">GerMN domain-containing protein</fullName>
    </recommendedName>
</protein>
<dbReference type="RefSeq" id="WP_179503382.1">
    <property type="nucleotide sequence ID" value="NZ_JACCAA010000001.1"/>
</dbReference>
<dbReference type="AlphaFoldDB" id="A0A7Y9S6S1"/>
<dbReference type="Proteomes" id="UP000540656">
    <property type="component" value="Unassembled WGS sequence"/>
</dbReference>
<dbReference type="InterPro" id="IPR019606">
    <property type="entry name" value="GerMN"/>
</dbReference>
<dbReference type="InterPro" id="IPR059026">
    <property type="entry name" value="LpqB_N"/>
</dbReference>
<dbReference type="SMART" id="SM00909">
    <property type="entry name" value="Germane"/>
    <property type="match status" value="1"/>
</dbReference>
<dbReference type="Pfam" id="PF10646">
    <property type="entry name" value="Germane"/>
    <property type="match status" value="1"/>
</dbReference>
<reference evidence="3 4" key="1">
    <citation type="submission" date="2020-07" db="EMBL/GenBank/DDBJ databases">
        <title>Sequencing the genomes of 1000 actinobacteria strains.</title>
        <authorList>
            <person name="Klenk H.-P."/>
        </authorList>
    </citation>
    <scope>NUCLEOTIDE SEQUENCE [LARGE SCALE GENOMIC DNA]</scope>
    <source>
        <strain evidence="3 4">DSM 23819</strain>
    </source>
</reference>
<dbReference type="PROSITE" id="PS51257">
    <property type="entry name" value="PROKAR_LIPOPROTEIN"/>
    <property type="match status" value="1"/>
</dbReference>
<feature type="domain" description="GerMN" evidence="2">
    <location>
        <begin position="199"/>
        <end position="289"/>
    </location>
</feature>
<dbReference type="Pfam" id="PF10647">
    <property type="entry name" value="Gmad1"/>
    <property type="match status" value="1"/>
</dbReference>